<sequence>MGRPLNKKYFGNRNIGTNGDESTNAHNSANQGDDGLGGNQIASVTLTGLGAYTVRPSTTFSDPDKLALGAVRATGSVTSEVESATAIGGTMVGYVAGDILTVTTSAGTATFTVNTIGGTGGDDVTAVTPLSRGTFLYASGALATGAQATTVTHADGSASTATGATLTLRYRAKSVLMINNGSGYTDPTDAAVTFSQSVTGDAVMGSSAIVGQNENAITMTAYLTGGSATAVDVIRQVSGRRYKVTDGTRTGIVKLKDSAVDAAGEASITATDTGGNQYYITKLSNHRARVTRGTGASHQFASDSSVAWTANGTSGTKVYDNQPYFAADVNIKISNA</sequence>
<feature type="region of interest" description="Disordered" evidence="1">
    <location>
        <begin position="1"/>
        <end position="36"/>
    </location>
</feature>
<accession>A0A6J5T3P0</accession>
<organism evidence="2">
    <name type="scientific">uncultured Caudovirales phage</name>
    <dbReference type="NCBI Taxonomy" id="2100421"/>
    <lineage>
        <taxon>Viruses</taxon>
        <taxon>Duplodnaviria</taxon>
        <taxon>Heunggongvirae</taxon>
        <taxon>Uroviricota</taxon>
        <taxon>Caudoviricetes</taxon>
        <taxon>Peduoviridae</taxon>
        <taxon>Maltschvirus</taxon>
        <taxon>Maltschvirus maltsch</taxon>
    </lineage>
</organism>
<evidence type="ECO:0000256" key="1">
    <source>
        <dbReference type="SAM" id="MobiDB-lite"/>
    </source>
</evidence>
<dbReference type="EMBL" id="LR797503">
    <property type="protein sequence ID" value="CAB4221217.1"/>
    <property type="molecule type" value="Genomic_DNA"/>
</dbReference>
<protein>
    <submittedName>
        <fullName evidence="2">Uncharacterized protein</fullName>
    </submittedName>
</protein>
<gene>
    <name evidence="2" type="ORF">UFOVP1636_195</name>
</gene>
<feature type="compositionally biased region" description="Polar residues" evidence="1">
    <location>
        <begin position="14"/>
        <end position="31"/>
    </location>
</feature>
<evidence type="ECO:0000313" key="2">
    <source>
        <dbReference type="EMBL" id="CAB4221217.1"/>
    </source>
</evidence>
<name>A0A6J5T3P0_9CAUD</name>
<reference evidence="2" key="1">
    <citation type="submission" date="2020-05" db="EMBL/GenBank/DDBJ databases">
        <authorList>
            <person name="Chiriac C."/>
            <person name="Salcher M."/>
            <person name="Ghai R."/>
            <person name="Kavagutti S V."/>
        </authorList>
    </citation>
    <scope>NUCLEOTIDE SEQUENCE</scope>
</reference>
<proteinExistence type="predicted"/>